<dbReference type="Pfam" id="PF03054">
    <property type="entry name" value="tRNA_Me_trans"/>
    <property type="match status" value="1"/>
</dbReference>
<feature type="active site" description="Cysteine persulfide intermediate" evidence="9">
    <location>
        <position position="186"/>
    </location>
</feature>
<evidence type="ECO:0000256" key="8">
    <source>
        <dbReference type="ARBA" id="ARBA00051542"/>
    </source>
</evidence>
<organism evidence="11 12">
    <name type="scientific">Desulfonatronum thiosulfatophilum</name>
    <dbReference type="NCBI Taxonomy" id="617002"/>
    <lineage>
        <taxon>Bacteria</taxon>
        <taxon>Pseudomonadati</taxon>
        <taxon>Thermodesulfobacteriota</taxon>
        <taxon>Desulfovibrionia</taxon>
        <taxon>Desulfovibrionales</taxon>
        <taxon>Desulfonatronaceae</taxon>
        <taxon>Desulfonatronum</taxon>
    </lineage>
</organism>
<keyword evidence="12" id="KW-1185">Reference proteome</keyword>
<feature type="active site" description="Nucleophile" evidence="9">
    <location>
        <position position="90"/>
    </location>
</feature>
<dbReference type="SUPFAM" id="SSF52402">
    <property type="entry name" value="Adenine nucleotide alpha hydrolases-like"/>
    <property type="match status" value="1"/>
</dbReference>
<keyword evidence="5 9" id="KW-0067">ATP-binding</keyword>
<reference evidence="11 12" key="1">
    <citation type="submission" date="2016-10" db="EMBL/GenBank/DDBJ databases">
        <authorList>
            <person name="de Groot N.N."/>
        </authorList>
    </citation>
    <scope>NUCLEOTIDE SEQUENCE [LARGE SCALE GENOMIC DNA]</scope>
    <source>
        <strain evidence="11 12">ASO4-2</strain>
    </source>
</reference>
<dbReference type="GO" id="GO:0005524">
    <property type="term" value="F:ATP binding"/>
    <property type="evidence" value="ECO:0007669"/>
    <property type="project" value="UniProtKB-KW"/>
</dbReference>
<dbReference type="Pfam" id="PF20259">
    <property type="entry name" value="tRNA_Me_trans_M"/>
    <property type="match status" value="1"/>
</dbReference>
<dbReference type="EC" id="2.8.1.13" evidence="9"/>
<evidence type="ECO:0000256" key="3">
    <source>
        <dbReference type="ARBA" id="ARBA00022694"/>
    </source>
</evidence>
<name>A0A1G6CBN7_9BACT</name>
<dbReference type="Gene3D" id="2.40.30.10">
    <property type="entry name" value="Translation factors"/>
    <property type="match status" value="1"/>
</dbReference>
<gene>
    <name evidence="9" type="primary">mnmA</name>
    <name evidence="11" type="ORF">SAMN05660653_01467</name>
</gene>
<feature type="site" description="Interaction with tRNA" evidence="9">
    <location>
        <position position="115"/>
    </location>
</feature>
<dbReference type="CDD" id="cd01998">
    <property type="entry name" value="MnmA_TRMU-like"/>
    <property type="match status" value="1"/>
</dbReference>
<dbReference type="GO" id="GO:0000049">
    <property type="term" value="F:tRNA binding"/>
    <property type="evidence" value="ECO:0007669"/>
    <property type="project" value="UniProtKB-KW"/>
</dbReference>
<dbReference type="Proteomes" id="UP000198771">
    <property type="component" value="Unassembled WGS sequence"/>
</dbReference>
<evidence type="ECO:0000256" key="9">
    <source>
        <dbReference type="HAMAP-Rule" id="MF_00144"/>
    </source>
</evidence>
<dbReference type="NCBIfam" id="NF001138">
    <property type="entry name" value="PRK00143.1"/>
    <property type="match status" value="1"/>
</dbReference>
<dbReference type="AlphaFoldDB" id="A0A1G6CBN7"/>
<comment type="catalytic activity">
    <reaction evidence="8 9">
        <text>S-sulfanyl-L-cysteinyl-[protein] + uridine(34) in tRNA + AH2 + ATP = 2-thiouridine(34) in tRNA + L-cysteinyl-[protein] + A + AMP + diphosphate + H(+)</text>
        <dbReference type="Rhea" id="RHEA:47032"/>
        <dbReference type="Rhea" id="RHEA-COMP:10131"/>
        <dbReference type="Rhea" id="RHEA-COMP:11726"/>
        <dbReference type="Rhea" id="RHEA-COMP:11727"/>
        <dbReference type="Rhea" id="RHEA-COMP:11728"/>
        <dbReference type="ChEBI" id="CHEBI:13193"/>
        <dbReference type="ChEBI" id="CHEBI:15378"/>
        <dbReference type="ChEBI" id="CHEBI:17499"/>
        <dbReference type="ChEBI" id="CHEBI:29950"/>
        <dbReference type="ChEBI" id="CHEBI:30616"/>
        <dbReference type="ChEBI" id="CHEBI:33019"/>
        <dbReference type="ChEBI" id="CHEBI:61963"/>
        <dbReference type="ChEBI" id="CHEBI:65315"/>
        <dbReference type="ChEBI" id="CHEBI:87170"/>
        <dbReference type="ChEBI" id="CHEBI:456215"/>
        <dbReference type="EC" id="2.8.1.13"/>
    </reaction>
</comment>
<keyword evidence="3 9" id="KW-0819">tRNA processing</keyword>
<dbReference type="GO" id="GO:0005737">
    <property type="term" value="C:cytoplasm"/>
    <property type="evidence" value="ECO:0007669"/>
    <property type="project" value="UniProtKB-SubCell"/>
</dbReference>
<evidence type="ECO:0000256" key="7">
    <source>
        <dbReference type="ARBA" id="ARBA00023157"/>
    </source>
</evidence>
<evidence type="ECO:0000256" key="5">
    <source>
        <dbReference type="ARBA" id="ARBA00022840"/>
    </source>
</evidence>
<keyword evidence="7" id="KW-1015">Disulfide bond</keyword>
<keyword evidence="6 9" id="KW-0694">RNA-binding</keyword>
<dbReference type="EMBL" id="FMXO01000007">
    <property type="protein sequence ID" value="SDB30279.1"/>
    <property type="molecule type" value="Genomic_DNA"/>
</dbReference>
<dbReference type="InterPro" id="IPR004506">
    <property type="entry name" value="MnmA-like"/>
</dbReference>
<evidence type="ECO:0000256" key="1">
    <source>
        <dbReference type="ARBA" id="ARBA00022555"/>
    </source>
</evidence>
<comment type="function">
    <text evidence="9">Catalyzes the 2-thiolation of uridine at the wobble position (U34) of tRNA, leading to the formation of s(2)U34.</text>
</comment>
<dbReference type="Gene3D" id="2.30.30.280">
    <property type="entry name" value="Adenine nucleotide alpha hydrolases-like domains"/>
    <property type="match status" value="1"/>
</dbReference>
<feature type="region of interest" description="Interaction with tRNA" evidence="9">
    <location>
        <begin position="136"/>
        <end position="138"/>
    </location>
</feature>
<sequence length="351" mass="38791">MTVAVAVSGGRDSLLALALLRRQERDLVAVHAMLASETDPAVLAGLRGNCRALGVAFQVLDLREQFEELVVAPYIQSYLEGRTPNPCVWCNVRIKFGLLLDAVREQGASTLATGHYARLKLEDSRPGLWRGTDAAKDQSYFLALLSPEQLRPAAFPLEDHHKQDVLPELDRLGLTPPLPGESQEVCFIADDYRDFLARRLPNLPPPGPIVLEDGRTVGRHKGLWRYTIGQRKGLDIAWSKPLYVLRKDVATNQLVVGERTRLLSDACRLESVNFLVPPSVWPDNLLLQTRYRQRPEPARLTSPPETNHESPSVSDMIVLSYPDPREPAASGQIGVIYSTQGQVLAGGVISS</sequence>
<comment type="similarity">
    <text evidence="9">Belongs to the MnmA/TRMU family.</text>
</comment>
<dbReference type="InterPro" id="IPR046884">
    <property type="entry name" value="MnmA-like_central"/>
</dbReference>
<dbReference type="RefSeq" id="WP_092119384.1">
    <property type="nucleotide sequence ID" value="NZ_FMXO01000007.1"/>
</dbReference>
<keyword evidence="1 9" id="KW-0820">tRNA-binding</keyword>
<proteinExistence type="inferred from homology"/>
<dbReference type="HAMAP" id="MF_00144">
    <property type="entry name" value="tRNA_thiouridyl_MnmA"/>
    <property type="match status" value="1"/>
</dbReference>
<dbReference type="Gene3D" id="3.40.50.620">
    <property type="entry name" value="HUPs"/>
    <property type="match status" value="1"/>
</dbReference>
<keyword evidence="2 9" id="KW-0808">Transferase</keyword>
<feature type="binding site" evidence="9">
    <location>
        <position position="114"/>
    </location>
    <ligand>
        <name>ATP</name>
        <dbReference type="ChEBI" id="CHEBI:30616"/>
    </ligand>
</feature>
<dbReference type="InterPro" id="IPR014729">
    <property type="entry name" value="Rossmann-like_a/b/a_fold"/>
</dbReference>
<keyword evidence="4 9" id="KW-0547">Nucleotide-binding</keyword>
<evidence type="ECO:0000256" key="2">
    <source>
        <dbReference type="ARBA" id="ARBA00022679"/>
    </source>
</evidence>
<dbReference type="PANTHER" id="PTHR11933">
    <property type="entry name" value="TRNA 5-METHYLAMINOMETHYL-2-THIOURIDYLATE -METHYLTRANSFERASE"/>
    <property type="match status" value="1"/>
</dbReference>
<evidence type="ECO:0000256" key="6">
    <source>
        <dbReference type="ARBA" id="ARBA00022884"/>
    </source>
</evidence>
<evidence type="ECO:0000313" key="12">
    <source>
        <dbReference type="Proteomes" id="UP000198771"/>
    </source>
</evidence>
<evidence type="ECO:0000256" key="4">
    <source>
        <dbReference type="ARBA" id="ARBA00022741"/>
    </source>
</evidence>
<accession>A0A1G6CBN7</accession>
<dbReference type="STRING" id="617002.SAMN05660653_01467"/>
<dbReference type="InterPro" id="IPR023382">
    <property type="entry name" value="MnmA-like_central_sf"/>
</dbReference>
<evidence type="ECO:0000313" key="11">
    <source>
        <dbReference type="EMBL" id="SDB30279.1"/>
    </source>
</evidence>
<feature type="site" description="Interaction with tRNA" evidence="9">
    <location>
        <position position="332"/>
    </location>
</feature>
<dbReference type="PANTHER" id="PTHR11933:SF5">
    <property type="entry name" value="MITOCHONDRIAL TRNA-SPECIFIC 2-THIOURIDYLASE 1"/>
    <property type="match status" value="1"/>
</dbReference>
<protein>
    <recommendedName>
        <fullName evidence="9">tRNA-specific 2-thiouridylase MnmA</fullName>
        <ecNumber evidence="9">2.8.1.13</ecNumber>
    </recommendedName>
</protein>
<comment type="caution">
    <text evidence="9">Lacks conserved residue(s) required for the propagation of feature annotation.</text>
</comment>
<dbReference type="GO" id="GO:0103016">
    <property type="term" value="F:tRNA-uridine 2-sulfurtransferase activity"/>
    <property type="evidence" value="ECO:0007669"/>
    <property type="project" value="UniProtKB-EC"/>
</dbReference>
<dbReference type="FunFam" id="2.30.30.280:FF:000001">
    <property type="entry name" value="tRNA-specific 2-thiouridylase MnmA"/>
    <property type="match status" value="1"/>
</dbReference>
<evidence type="ECO:0000259" key="10">
    <source>
        <dbReference type="Pfam" id="PF20259"/>
    </source>
</evidence>
<feature type="region of interest" description="Interaction with tRNA" evidence="9">
    <location>
        <begin position="290"/>
        <end position="291"/>
    </location>
</feature>
<dbReference type="NCBIfam" id="TIGR00420">
    <property type="entry name" value="trmU"/>
    <property type="match status" value="1"/>
</dbReference>
<feature type="domain" description="tRNA-specific 2-thiouridylase MnmA-like central" evidence="10">
    <location>
        <begin position="193"/>
        <end position="258"/>
    </location>
</feature>
<dbReference type="OrthoDB" id="9800696at2"/>
<feature type="binding site" evidence="9">
    <location>
        <begin position="6"/>
        <end position="13"/>
    </location>
    <ligand>
        <name>ATP</name>
        <dbReference type="ChEBI" id="CHEBI:30616"/>
    </ligand>
</feature>
<keyword evidence="9" id="KW-0963">Cytoplasm</keyword>
<dbReference type="GO" id="GO:0002143">
    <property type="term" value="P:tRNA wobble position uridine thiolation"/>
    <property type="evidence" value="ECO:0007669"/>
    <property type="project" value="TreeGrafter"/>
</dbReference>
<comment type="subcellular location">
    <subcellularLocation>
        <location evidence="9">Cytoplasm</location>
    </subcellularLocation>
</comment>